<evidence type="ECO:0000313" key="2">
    <source>
        <dbReference type="Proteomes" id="UP001497525"/>
    </source>
</evidence>
<dbReference type="AlphaFoldDB" id="A0AAV2TP53"/>
<comment type="caution">
    <text evidence="1">The sequence shown here is derived from an EMBL/GenBank/DDBJ whole genome shotgun (WGS) entry which is preliminary data.</text>
</comment>
<protein>
    <submittedName>
        <fullName evidence="1">Uncharacterized protein</fullName>
    </submittedName>
</protein>
<accession>A0AAV2TP53</accession>
<sequence length="140" mass="15733">MAEKLSEPVIQSLRDAFNLHNHRGYAQTLMDVVTPLRYVGCAATIDEVKSHYTGGPISFSAFLDLYHEIKLDNKQDKQCLKHTLDFLSGNDQWPQKEELLRILTTFGDKIEVKPTTLKKLENILGSLTASDTSINSGLKI</sequence>
<evidence type="ECO:0000313" key="1">
    <source>
        <dbReference type="EMBL" id="CAL5139100.1"/>
    </source>
</evidence>
<proteinExistence type="predicted"/>
<name>A0AAV2TP53_CALDB</name>
<organism evidence="1 2">
    <name type="scientific">Calicophoron daubneyi</name>
    <name type="common">Rumen fluke</name>
    <name type="synonym">Paramphistomum daubneyi</name>
    <dbReference type="NCBI Taxonomy" id="300641"/>
    <lineage>
        <taxon>Eukaryota</taxon>
        <taxon>Metazoa</taxon>
        <taxon>Spiralia</taxon>
        <taxon>Lophotrochozoa</taxon>
        <taxon>Platyhelminthes</taxon>
        <taxon>Trematoda</taxon>
        <taxon>Digenea</taxon>
        <taxon>Plagiorchiida</taxon>
        <taxon>Pronocephalata</taxon>
        <taxon>Paramphistomoidea</taxon>
        <taxon>Paramphistomidae</taxon>
        <taxon>Calicophoron</taxon>
    </lineage>
</organism>
<dbReference type="EMBL" id="CAXLJL010000589">
    <property type="protein sequence ID" value="CAL5139100.1"/>
    <property type="molecule type" value="Genomic_DNA"/>
</dbReference>
<reference evidence="1" key="1">
    <citation type="submission" date="2024-06" db="EMBL/GenBank/DDBJ databases">
        <authorList>
            <person name="Liu X."/>
            <person name="Lenzi L."/>
            <person name="Haldenby T S."/>
            <person name="Uol C."/>
        </authorList>
    </citation>
    <scope>NUCLEOTIDE SEQUENCE</scope>
</reference>
<gene>
    <name evidence="1" type="ORF">CDAUBV1_LOCUS14147</name>
</gene>
<dbReference type="Proteomes" id="UP001497525">
    <property type="component" value="Unassembled WGS sequence"/>
</dbReference>